<reference evidence="2 3" key="1">
    <citation type="journal article" date="2018" name="Science">
        <title>The opium poppy genome and morphinan production.</title>
        <authorList>
            <person name="Guo L."/>
            <person name="Winzer T."/>
            <person name="Yang X."/>
            <person name="Li Y."/>
            <person name="Ning Z."/>
            <person name="He Z."/>
            <person name="Teodor R."/>
            <person name="Lu Y."/>
            <person name="Bowser T.A."/>
            <person name="Graham I.A."/>
            <person name="Ye K."/>
        </authorList>
    </citation>
    <scope>NUCLEOTIDE SEQUENCE [LARGE SCALE GENOMIC DNA]</scope>
    <source>
        <strain evidence="3">cv. HN1</strain>
        <tissue evidence="2">Leaves</tissue>
    </source>
</reference>
<proteinExistence type="predicted"/>
<evidence type="ECO:0000313" key="2">
    <source>
        <dbReference type="EMBL" id="RZC70042.1"/>
    </source>
</evidence>
<keyword evidence="1" id="KW-0732">Signal</keyword>
<evidence type="ECO:0000256" key="1">
    <source>
        <dbReference type="SAM" id="SignalP"/>
    </source>
</evidence>
<dbReference type="Gramene" id="RZC70042">
    <property type="protein sequence ID" value="RZC70042"/>
    <property type="gene ID" value="C5167_033183"/>
</dbReference>
<sequence length="194" mass="21938">MVMAKVSIVLLNLISLFRSDQDVTLEFTRVNLLTADPSVIPADVAFAALSSSEKKFSLDMDHLKCHIHLIEGIWKDVLDLEAGSYGALDWSCQLTLDSFKGLAEDLIEIGVSSAGAWPEKGIWKDCSEWPPDYVTYMYDQRSKVRLKVASLEFWVLILKPNRKKLLSLIPSPMNVFKKAMVIIQLCPCCPYRRI</sequence>
<dbReference type="EMBL" id="CM010721">
    <property type="protein sequence ID" value="RZC70042.1"/>
    <property type="molecule type" value="Genomic_DNA"/>
</dbReference>
<protein>
    <submittedName>
        <fullName evidence="2">Uncharacterized protein</fullName>
    </submittedName>
</protein>
<gene>
    <name evidence="2" type="ORF">C5167_033183</name>
</gene>
<evidence type="ECO:0000313" key="3">
    <source>
        <dbReference type="Proteomes" id="UP000316621"/>
    </source>
</evidence>
<dbReference type="Proteomes" id="UP000316621">
    <property type="component" value="Chromosome 7"/>
</dbReference>
<name>A0A4Y7KCH3_PAPSO</name>
<feature type="signal peptide" evidence="1">
    <location>
        <begin position="1"/>
        <end position="19"/>
    </location>
</feature>
<feature type="chain" id="PRO_5021425361" evidence="1">
    <location>
        <begin position="20"/>
        <end position="194"/>
    </location>
</feature>
<dbReference type="AlphaFoldDB" id="A0A4Y7KCH3"/>
<keyword evidence="3" id="KW-1185">Reference proteome</keyword>
<organism evidence="2 3">
    <name type="scientific">Papaver somniferum</name>
    <name type="common">Opium poppy</name>
    <dbReference type="NCBI Taxonomy" id="3469"/>
    <lineage>
        <taxon>Eukaryota</taxon>
        <taxon>Viridiplantae</taxon>
        <taxon>Streptophyta</taxon>
        <taxon>Embryophyta</taxon>
        <taxon>Tracheophyta</taxon>
        <taxon>Spermatophyta</taxon>
        <taxon>Magnoliopsida</taxon>
        <taxon>Ranunculales</taxon>
        <taxon>Papaveraceae</taxon>
        <taxon>Papaveroideae</taxon>
        <taxon>Papaver</taxon>
    </lineage>
</organism>
<accession>A0A4Y7KCH3</accession>